<evidence type="ECO:0000313" key="13">
    <source>
        <dbReference type="Proteomes" id="UP001302949"/>
    </source>
</evidence>
<evidence type="ECO:0000259" key="11">
    <source>
        <dbReference type="Pfam" id="PF21654"/>
    </source>
</evidence>
<evidence type="ECO:0000256" key="5">
    <source>
        <dbReference type="ARBA" id="ARBA00022840"/>
    </source>
</evidence>
<protein>
    <recommendedName>
        <fullName evidence="9">Cyclic GMP-AMP synthase</fullName>
    </recommendedName>
</protein>
<evidence type="ECO:0000256" key="6">
    <source>
        <dbReference type="ARBA" id="ARBA00022842"/>
    </source>
</evidence>
<keyword evidence="13" id="KW-1185">Reference proteome</keyword>
<organism evidence="12 13">
    <name type="scientific">Arcicella rigui</name>
    <dbReference type="NCBI Taxonomy" id="797020"/>
    <lineage>
        <taxon>Bacteria</taxon>
        <taxon>Pseudomonadati</taxon>
        <taxon>Bacteroidota</taxon>
        <taxon>Cytophagia</taxon>
        <taxon>Cytophagales</taxon>
        <taxon>Flectobacillaceae</taxon>
        <taxon>Arcicella</taxon>
    </lineage>
</organism>
<sequence length="295" mass="34354">MRNPKSHNGVKVQSQFLKFEKAISLTPLKKERLSKSMLALNAKLNNYLTKIDKLCYFSTQVQGSFKMGTIVVGKDGTYDIDVGIWFLREPNLTPATIKNHIYRALEGHTLGGMIKKDKCLRVIYASEYHVDLPIYYKTKKDKYPFLGTKDRWLPTDPLGFCNWFKKEKAGKPQLVRIVKYFKFWANSKSQKMPSGMAITVWATENYVPHERDDIAFYETTKAMYKQVDKSFECINPTPPNDDLMDRLSINQKIYFLGKLRNLAETAERAIKKMDEQEAIHIWTMIFGKRFSKNNF</sequence>
<keyword evidence="7" id="KW-0546">Nucleotide metabolism</keyword>
<name>A0ABU5QBF0_9BACT</name>
<evidence type="ECO:0000313" key="12">
    <source>
        <dbReference type="EMBL" id="MEA5139967.1"/>
    </source>
</evidence>
<dbReference type="Proteomes" id="UP001302949">
    <property type="component" value="Unassembled WGS sequence"/>
</dbReference>
<evidence type="ECO:0000256" key="7">
    <source>
        <dbReference type="ARBA" id="ARBA00023080"/>
    </source>
</evidence>
<gene>
    <name evidence="12" type="ORF">VB248_12515</name>
</gene>
<dbReference type="InterPro" id="IPR006116">
    <property type="entry name" value="NT_2-5OAS_ClassI-CCAase"/>
</dbReference>
<keyword evidence="8" id="KW-0051">Antiviral defense</keyword>
<keyword evidence="1" id="KW-0808">Transferase</keyword>
<reference evidence="12 13" key="1">
    <citation type="submission" date="2023-12" db="EMBL/GenBank/DDBJ databases">
        <title>Novel species of the genus Arcicella isolated from rivers.</title>
        <authorList>
            <person name="Lu H."/>
        </authorList>
    </citation>
    <scope>NUCLEOTIDE SEQUENCE [LARGE SCALE GENOMIC DNA]</scope>
    <source>
        <strain evidence="12 13">KCTC 23307</strain>
    </source>
</reference>
<proteinExistence type="predicted"/>
<evidence type="ECO:0000256" key="1">
    <source>
        <dbReference type="ARBA" id="ARBA00022679"/>
    </source>
</evidence>
<dbReference type="EMBL" id="JAYFUM010000014">
    <property type="protein sequence ID" value="MEA5139967.1"/>
    <property type="molecule type" value="Genomic_DNA"/>
</dbReference>
<dbReference type="CDD" id="cd05400">
    <property type="entry name" value="NT_2-5OAS_ClassI-CCAase"/>
    <property type="match status" value="1"/>
</dbReference>
<evidence type="ECO:0000256" key="2">
    <source>
        <dbReference type="ARBA" id="ARBA00022695"/>
    </source>
</evidence>
<evidence type="ECO:0000256" key="9">
    <source>
        <dbReference type="ARBA" id="ARBA00044145"/>
    </source>
</evidence>
<keyword evidence="5" id="KW-0067">ATP-binding</keyword>
<dbReference type="RefSeq" id="WP_323297126.1">
    <property type="nucleotide sequence ID" value="NZ_JAYFUM010000014.1"/>
</dbReference>
<comment type="caution">
    <text evidence="12">The sequence shown here is derived from an EMBL/GenBank/DDBJ whole genome shotgun (WGS) entry which is preliminary data.</text>
</comment>
<keyword evidence="6" id="KW-0460">Magnesium</keyword>
<dbReference type="InterPro" id="IPR048445">
    <property type="entry name" value="DncV-like_NTFase"/>
</dbReference>
<evidence type="ECO:0000256" key="4">
    <source>
        <dbReference type="ARBA" id="ARBA00022741"/>
    </source>
</evidence>
<accession>A0ABU5QBF0</accession>
<keyword evidence="2" id="KW-0548">Nucleotidyltransferase</keyword>
<evidence type="ECO:0000256" key="10">
    <source>
        <dbReference type="ARBA" id="ARBA00048304"/>
    </source>
</evidence>
<keyword evidence="4" id="KW-0547">Nucleotide-binding</keyword>
<evidence type="ECO:0000256" key="8">
    <source>
        <dbReference type="ARBA" id="ARBA00023118"/>
    </source>
</evidence>
<feature type="domain" description="Cyclic GMP-AMP synthase DncV-like nucleotidyltransferase" evidence="11">
    <location>
        <begin position="60"/>
        <end position="135"/>
    </location>
</feature>
<keyword evidence="3" id="KW-0479">Metal-binding</keyword>
<comment type="catalytic activity">
    <reaction evidence="10">
        <text>GTP + ATP = 3',3'-cGAMP + 2 diphosphate</text>
        <dbReference type="Rhea" id="RHEA:35647"/>
        <dbReference type="ChEBI" id="CHEBI:30616"/>
        <dbReference type="ChEBI" id="CHEBI:33019"/>
        <dbReference type="ChEBI" id="CHEBI:37565"/>
        <dbReference type="ChEBI" id="CHEBI:71501"/>
    </reaction>
    <physiologicalReaction direction="left-to-right" evidence="10">
        <dbReference type="Rhea" id="RHEA:35648"/>
    </physiologicalReaction>
</comment>
<evidence type="ECO:0000256" key="3">
    <source>
        <dbReference type="ARBA" id="ARBA00022723"/>
    </source>
</evidence>
<dbReference type="Pfam" id="PF21654">
    <property type="entry name" value="DncV-like_NTFase"/>
    <property type="match status" value="1"/>
</dbReference>